<organism evidence="3 4">
    <name type="scientific">Vecturithrix granuli</name>
    <dbReference type="NCBI Taxonomy" id="1499967"/>
    <lineage>
        <taxon>Bacteria</taxon>
        <taxon>Candidatus Moduliflexota</taxon>
        <taxon>Candidatus Vecturitrichia</taxon>
        <taxon>Candidatus Vecturitrichales</taxon>
        <taxon>Candidatus Vecturitrichaceae</taxon>
        <taxon>Candidatus Vecturithrix</taxon>
    </lineage>
</organism>
<accession>A0A081BXS6</accession>
<gene>
    <name evidence="3" type="ORF">U27_04096</name>
</gene>
<dbReference type="InterPro" id="IPR052021">
    <property type="entry name" value="Type-I_RS_S_subunit"/>
</dbReference>
<sequence length="272" mass="31486">MFLELDEKAKILYTNAEQFLLSKLGLADWQPTQQTTFVRNFSEFLHADRLDAEYFQPKYEHIINTIKNKTHCVIKDIQESNRRGVQPTYIEDEPIKVVTSKHIGSEAIEYDQLDHATEEEWRKNPLAHIKLMDILIYTTGANIGRTQCFLEHERAIASNHVNILRVRELNPVYTALFLNSLVGQMQVQRMVSGSAQVELYPSNIAQFVIWNAPREIQAEIARLVHTSHTARKHSKLLLDIAKRGVELAIEQDEQRAEAWIQSQIRTLDIEID</sequence>
<protein>
    <recommendedName>
        <fullName evidence="5">Type I restriction modification DNA specificity domain-containing protein</fullName>
    </recommendedName>
</protein>
<dbReference type="eggNOG" id="COG0732">
    <property type="taxonomic scope" value="Bacteria"/>
</dbReference>
<keyword evidence="4" id="KW-1185">Reference proteome</keyword>
<evidence type="ECO:0000256" key="1">
    <source>
        <dbReference type="ARBA" id="ARBA00022747"/>
    </source>
</evidence>
<dbReference type="InterPro" id="IPR044946">
    <property type="entry name" value="Restrct_endonuc_typeI_TRD_sf"/>
</dbReference>
<proteinExistence type="predicted"/>
<evidence type="ECO:0000313" key="4">
    <source>
        <dbReference type="Proteomes" id="UP000030661"/>
    </source>
</evidence>
<dbReference type="GO" id="GO:0003677">
    <property type="term" value="F:DNA binding"/>
    <property type="evidence" value="ECO:0007669"/>
    <property type="project" value="UniProtKB-KW"/>
</dbReference>
<evidence type="ECO:0000313" key="3">
    <source>
        <dbReference type="EMBL" id="GAK57131.1"/>
    </source>
</evidence>
<dbReference type="Gene3D" id="3.90.220.20">
    <property type="entry name" value="DNA methylase specificity domains"/>
    <property type="match status" value="1"/>
</dbReference>
<dbReference type="AlphaFoldDB" id="A0A081BXS6"/>
<evidence type="ECO:0008006" key="5">
    <source>
        <dbReference type="Google" id="ProtNLM"/>
    </source>
</evidence>
<dbReference type="PANTHER" id="PTHR30408">
    <property type="entry name" value="TYPE-1 RESTRICTION ENZYME ECOKI SPECIFICITY PROTEIN"/>
    <property type="match status" value="1"/>
</dbReference>
<dbReference type="Proteomes" id="UP000030661">
    <property type="component" value="Unassembled WGS sequence"/>
</dbReference>
<evidence type="ECO:0000256" key="2">
    <source>
        <dbReference type="ARBA" id="ARBA00023125"/>
    </source>
</evidence>
<keyword evidence="1" id="KW-0680">Restriction system</keyword>
<keyword evidence="2" id="KW-0238">DNA-binding</keyword>
<reference evidence="3 4" key="1">
    <citation type="journal article" date="2015" name="PeerJ">
        <title>First genomic representation of candidate bacterial phylum KSB3 points to enhanced environmental sensing as a trigger of wastewater bulking.</title>
        <authorList>
            <person name="Sekiguchi Y."/>
            <person name="Ohashi A."/>
            <person name="Parks D.H."/>
            <person name="Yamauchi T."/>
            <person name="Tyson G.W."/>
            <person name="Hugenholtz P."/>
        </authorList>
    </citation>
    <scope>NUCLEOTIDE SEQUENCE [LARGE SCALE GENOMIC DNA]</scope>
</reference>
<dbReference type="EMBL" id="DF820465">
    <property type="protein sequence ID" value="GAK57131.1"/>
    <property type="molecule type" value="Genomic_DNA"/>
</dbReference>
<dbReference type="GO" id="GO:0009307">
    <property type="term" value="P:DNA restriction-modification system"/>
    <property type="evidence" value="ECO:0007669"/>
    <property type="project" value="UniProtKB-KW"/>
</dbReference>
<name>A0A081BXS6_VECG1</name>
<dbReference type="SUPFAM" id="SSF116734">
    <property type="entry name" value="DNA methylase specificity domain"/>
    <property type="match status" value="1"/>
</dbReference>
<dbReference type="HOGENOM" id="CLU_060927_0_0_0"/>
<dbReference type="PANTHER" id="PTHR30408:SF12">
    <property type="entry name" value="TYPE I RESTRICTION ENZYME MJAVIII SPECIFICITY SUBUNIT"/>
    <property type="match status" value="1"/>
</dbReference>